<dbReference type="Pfam" id="PF14103">
    <property type="entry name" value="DUF4276"/>
    <property type="match status" value="1"/>
</dbReference>
<reference evidence="1 2" key="1">
    <citation type="submission" date="2015-07" db="EMBL/GenBank/DDBJ databases">
        <title>Genome analysis of myxobacterium Chondromyces crocatus Cm c5 reveals a high potential for natural compound synthesis and the genetic basis for the loss of fruiting body formation.</title>
        <authorList>
            <person name="Zaburannyi N."/>
            <person name="Bunk B."/>
            <person name="Maier J."/>
            <person name="Overmann J."/>
            <person name="Mueller R."/>
        </authorList>
    </citation>
    <scope>NUCLEOTIDE SEQUENCE [LARGE SCALE GENOMIC DNA]</scope>
    <source>
        <strain evidence="1 2">Cm c5</strain>
    </source>
</reference>
<keyword evidence="2" id="KW-1185">Reference proteome</keyword>
<evidence type="ECO:0000313" key="2">
    <source>
        <dbReference type="Proteomes" id="UP000067626"/>
    </source>
</evidence>
<dbReference type="OrthoDB" id="5471095at2"/>
<sequence length="205" mass="23398">MKVVLFVEGTTEKALPAFFKKWLDPRLPRPIGFKVVRFEGWAEYDREIERKVELNLSGKKAADVVLGLGLLDLYGPTIYPRGLATADERYDWGKAHFEKRVDHPRFRQHFAAHETEAWLLSDPSILPPAVANALPGRCAQPETVNFDEPPAKLLERLYREKLRRGYKKVIDGMNLFAALSPDTAHARCPRFRAMLDEMLAVVKQA</sequence>
<evidence type="ECO:0008006" key="3">
    <source>
        <dbReference type="Google" id="ProtNLM"/>
    </source>
</evidence>
<proteinExistence type="predicted"/>
<dbReference type="RefSeq" id="WP_050430697.1">
    <property type="nucleotide sequence ID" value="NZ_CP012159.1"/>
</dbReference>
<dbReference type="EMBL" id="CP012159">
    <property type="protein sequence ID" value="AKT38479.1"/>
    <property type="molecule type" value="Genomic_DNA"/>
</dbReference>
<evidence type="ECO:0000313" key="1">
    <source>
        <dbReference type="EMBL" id="AKT38479.1"/>
    </source>
</evidence>
<accession>A0A0K1EC98</accession>
<dbReference type="AlphaFoldDB" id="A0A0K1EC98"/>
<organism evidence="1 2">
    <name type="scientific">Chondromyces crocatus</name>
    <dbReference type="NCBI Taxonomy" id="52"/>
    <lineage>
        <taxon>Bacteria</taxon>
        <taxon>Pseudomonadati</taxon>
        <taxon>Myxococcota</taxon>
        <taxon>Polyangia</taxon>
        <taxon>Polyangiales</taxon>
        <taxon>Polyangiaceae</taxon>
        <taxon>Chondromyces</taxon>
    </lineage>
</organism>
<gene>
    <name evidence="1" type="ORF">CMC5_026260</name>
</gene>
<dbReference type="Proteomes" id="UP000067626">
    <property type="component" value="Chromosome"/>
</dbReference>
<dbReference type="STRING" id="52.CMC5_026260"/>
<dbReference type="KEGG" id="ccro:CMC5_026260"/>
<name>A0A0K1EC98_CHOCO</name>
<dbReference type="InterPro" id="IPR025455">
    <property type="entry name" value="DUF4276"/>
</dbReference>
<protein>
    <recommendedName>
        <fullName evidence="3">DUF4276 family protein</fullName>
    </recommendedName>
</protein>